<dbReference type="STRING" id="1447875.A0A2B7YB92"/>
<evidence type="ECO:0000313" key="2">
    <source>
        <dbReference type="EMBL" id="PGH18806.1"/>
    </source>
</evidence>
<keyword evidence="3" id="KW-1185">Reference proteome</keyword>
<accession>A0A2B7YB92</accession>
<organism evidence="2 3">
    <name type="scientific">Helicocarpus griseus UAMH5409</name>
    <dbReference type="NCBI Taxonomy" id="1447875"/>
    <lineage>
        <taxon>Eukaryota</taxon>
        <taxon>Fungi</taxon>
        <taxon>Dikarya</taxon>
        <taxon>Ascomycota</taxon>
        <taxon>Pezizomycotina</taxon>
        <taxon>Eurotiomycetes</taxon>
        <taxon>Eurotiomycetidae</taxon>
        <taxon>Onygenales</taxon>
        <taxon>Ajellomycetaceae</taxon>
        <taxon>Helicocarpus</taxon>
    </lineage>
</organism>
<name>A0A2B7YB92_9EURO</name>
<feature type="region of interest" description="Disordered" evidence="1">
    <location>
        <begin position="48"/>
        <end position="114"/>
    </location>
</feature>
<comment type="caution">
    <text evidence="2">The sequence shown here is derived from an EMBL/GenBank/DDBJ whole genome shotgun (WGS) entry which is preliminary data.</text>
</comment>
<dbReference type="AlphaFoldDB" id="A0A2B7YB92"/>
<dbReference type="EMBL" id="PDNB01000002">
    <property type="protein sequence ID" value="PGH18806.1"/>
    <property type="molecule type" value="Genomic_DNA"/>
</dbReference>
<evidence type="ECO:0000313" key="3">
    <source>
        <dbReference type="Proteomes" id="UP000223968"/>
    </source>
</evidence>
<dbReference type="Proteomes" id="UP000223968">
    <property type="component" value="Unassembled WGS sequence"/>
</dbReference>
<feature type="compositionally biased region" description="Low complexity" evidence="1">
    <location>
        <begin position="62"/>
        <end position="81"/>
    </location>
</feature>
<reference evidence="2 3" key="1">
    <citation type="submission" date="2017-10" db="EMBL/GenBank/DDBJ databases">
        <title>Comparative genomics in systemic dimorphic fungi from Ajellomycetaceae.</title>
        <authorList>
            <person name="Munoz J.F."/>
            <person name="Mcewen J.G."/>
            <person name="Clay O.K."/>
            <person name="Cuomo C.A."/>
        </authorList>
    </citation>
    <scope>NUCLEOTIDE SEQUENCE [LARGE SCALE GENOMIC DNA]</scope>
    <source>
        <strain evidence="2 3">UAMH5409</strain>
    </source>
</reference>
<evidence type="ECO:0000256" key="1">
    <source>
        <dbReference type="SAM" id="MobiDB-lite"/>
    </source>
</evidence>
<sequence length="114" mass="12333">MPMAWDGPTNEKLLRGIIKQAKFKKEDYEELAAYMRRNCTVKTIQRRIQKLQEPGSQDESKASATSTTAKGGKSTGGKSNARANGTAANGISGTDAPAKKKRKTLATDDKNDMA</sequence>
<feature type="compositionally biased region" description="Basic and acidic residues" evidence="1">
    <location>
        <begin position="105"/>
        <end position="114"/>
    </location>
</feature>
<gene>
    <name evidence="2" type="ORF">AJ79_00219</name>
</gene>
<proteinExistence type="predicted"/>
<protein>
    <submittedName>
        <fullName evidence="2">Uncharacterized protein</fullName>
    </submittedName>
</protein>
<feature type="compositionally biased region" description="Polar residues" evidence="1">
    <location>
        <begin position="82"/>
        <end position="92"/>
    </location>
</feature>